<dbReference type="InterPro" id="IPR020347">
    <property type="entry name" value="Pop8"/>
</dbReference>
<name>A0A9W4STN4_9GLOM</name>
<dbReference type="Gene3D" id="3.30.70.3250">
    <property type="entry name" value="Ribonuclease P, Pop5 subunit"/>
    <property type="match status" value="1"/>
</dbReference>
<dbReference type="PANTHER" id="PTHR28173:SF1">
    <property type="entry name" value="RIBONUCLEASES P_MRP PROTEIN SUBUNIT POP8"/>
    <property type="match status" value="1"/>
</dbReference>
<sequence length="158" mass="17760">MEHEREKSSKKLTKYTITTPIWHYLKIKINFDPQTIPLPPISPLSLRTLFNHALTDSFGIIGSGIHIDILDWNGEIDNSNYVGIIRVPKENMTTLWSALTLFSATLDISTGISISTVDANLEENNINLKGISFQVLGNSPYLMGLINDSREWSKKLMA</sequence>
<dbReference type="InterPro" id="IPR049128">
    <property type="entry name" value="Pop8-like_dom"/>
</dbReference>
<protein>
    <submittedName>
        <fullName evidence="3">2258_t:CDS:1</fullName>
    </submittedName>
</protein>
<dbReference type="Pfam" id="PF20976">
    <property type="entry name" value="Pop8"/>
    <property type="match status" value="1"/>
</dbReference>
<evidence type="ECO:0000259" key="2">
    <source>
        <dbReference type="Pfam" id="PF20976"/>
    </source>
</evidence>
<reference evidence="3" key="1">
    <citation type="submission" date="2022-08" db="EMBL/GenBank/DDBJ databases">
        <authorList>
            <person name="Kallberg Y."/>
            <person name="Tangrot J."/>
            <person name="Rosling A."/>
        </authorList>
    </citation>
    <scope>NUCLEOTIDE SEQUENCE</scope>
    <source>
        <strain evidence="3">Wild A</strain>
    </source>
</reference>
<dbReference type="AlphaFoldDB" id="A0A9W4STN4"/>
<dbReference type="Proteomes" id="UP001153678">
    <property type="component" value="Unassembled WGS sequence"/>
</dbReference>
<comment type="caution">
    <text evidence="3">The sequence shown here is derived from an EMBL/GenBank/DDBJ whole genome shotgun (WGS) entry which is preliminary data.</text>
</comment>
<dbReference type="GO" id="GO:0005655">
    <property type="term" value="C:nucleolar ribonuclease P complex"/>
    <property type="evidence" value="ECO:0007669"/>
    <property type="project" value="InterPro"/>
</dbReference>
<organism evidence="3 4">
    <name type="scientific">Funneliformis geosporum</name>
    <dbReference type="NCBI Taxonomy" id="1117311"/>
    <lineage>
        <taxon>Eukaryota</taxon>
        <taxon>Fungi</taxon>
        <taxon>Fungi incertae sedis</taxon>
        <taxon>Mucoromycota</taxon>
        <taxon>Glomeromycotina</taxon>
        <taxon>Glomeromycetes</taxon>
        <taxon>Glomerales</taxon>
        <taxon>Glomeraceae</taxon>
        <taxon>Funneliformis</taxon>
    </lineage>
</organism>
<accession>A0A9W4STN4</accession>
<dbReference type="GO" id="GO:0008033">
    <property type="term" value="P:tRNA processing"/>
    <property type="evidence" value="ECO:0007669"/>
    <property type="project" value="UniProtKB-KW"/>
</dbReference>
<gene>
    <name evidence="3" type="ORF">FWILDA_LOCUS9894</name>
</gene>
<dbReference type="GO" id="GO:0034965">
    <property type="term" value="P:intronic box C/D snoRNA processing"/>
    <property type="evidence" value="ECO:0007669"/>
    <property type="project" value="TreeGrafter"/>
</dbReference>
<keyword evidence="1" id="KW-0819">tRNA processing</keyword>
<dbReference type="GO" id="GO:0000294">
    <property type="term" value="P:nuclear-transcribed mRNA catabolic process, RNase MRP-dependent"/>
    <property type="evidence" value="ECO:0007669"/>
    <property type="project" value="TreeGrafter"/>
</dbReference>
<proteinExistence type="predicted"/>
<dbReference type="GO" id="GO:0000171">
    <property type="term" value="F:ribonuclease MRP activity"/>
    <property type="evidence" value="ECO:0007669"/>
    <property type="project" value="TreeGrafter"/>
</dbReference>
<dbReference type="PANTHER" id="PTHR28173">
    <property type="entry name" value="RIBONUCLEASES P/MRP PROTEIN SUBUNIT POP8"/>
    <property type="match status" value="1"/>
</dbReference>
<evidence type="ECO:0000313" key="4">
    <source>
        <dbReference type="Proteomes" id="UP001153678"/>
    </source>
</evidence>
<keyword evidence="4" id="KW-1185">Reference proteome</keyword>
<evidence type="ECO:0000313" key="3">
    <source>
        <dbReference type="EMBL" id="CAI2181059.1"/>
    </source>
</evidence>
<dbReference type="InterPro" id="IPR038085">
    <property type="entry name" value="Rnp2-like_sf"/>
</dbReference>
<dbReference type="EMBL" id="CAMKVN010002426">
    <property type="protein sequence ID" value="CAI2181059.1"/>
    <property type="molecule type" value="Genomic_DNA"/>
</dbReference>
<dbReference type="GO" id="GO:0004526">
    <property type="term" value="F:ribonuclease P activity"/>
    <property type="evidence" value="ECO:0007669"/>
    <property type="project" value="TreeGrafter"/>
</dbReference>
<evidence type="ECO:0000256" key="1">
    <source>
        <dbReference type="ARBA" id="ARBA00022694"/>
    </source>
</evidence>
<dbReference type="OrthoDB" id="5530243at2759"/>
<dbReference type="SUPFAM" id="SSF160350">
    <property type="entry name" value="Rnp2-like"/>
    <property type="match status" value="1"/>
</dbReference>
<dbReference type="GO" id="GO:0000172">
    <property type="term" value="C:ribonuclease MRP complex"/>
    <property type="evidence" value="ECO:0007669"/>
    <property type="project" value="InterPro"/>
</dbReference>
<feature type="domain" description="Ribonucleases P/MRP subunit Pop8-like" evidence="2">
    <location>
        <begin position="22"/>
        <end position="101"/>
    </location>
</feature>